<evidence type="ECO:0000256" key="4">
    <source>
        <dbReference type="ARBA" id="ARBA00023187"/>
    </source>
</evidence>
<dbReference type="Pfam" id="PF04889">
    <property type="entry name" value="Cwf_Cwc_15"/>
    <property type="match status" value="1"/>
</dbReference>
<evidence type="ECO:0000256" key="3">
    <source>
        <dbReference type="ARBA" id="ARBA00022664"/>
    </source>
</evidence>
<comment type="function">
    <text evidence="1">Involved in pre-mRNA splicing.</text>
</comment>
<feature type="compositionally biased region" description="Low complexity" evidence="5">
    <location>
        <begin position="157"/>
        <end position="170"/>
    </location>
</feature>
<reference evidence="6" key="1">
    <citation type="submission" date="2014-06" db="EMBL/GenBank/DDBJ databases">
        <authorList>
            <person name="Ju J."/>
            <person name="Zhang J."/>
        </authorList>
    </citation>
    <scope>NUCLEOTIDE SEQUENCE</scope>
    <source>
        <strain evidence="6">SscI8</strain>
    </source>
</reference>
<comment type="similarity">
    <text evidence="2">Belongs to the CWC15 family.</text>
</comment>
<sequence length="311" mass="33619">MSTAHRPNFTAAKARAPGPRQSAQTSIANIPQHTKLKFRQPTTTTASSSSTLPSSSTVAIPGSSEDARRRDLKRELEQAEWEAKNRKRIKAGLEALPPPGTNVDGEEDEEAKRRREAIAQAIELDRDSDSSSSSASSSDDDEEEEKPTTTKDDNQHSSSSSSSSPSSSSDSDSDSDSESDSEDEQTLLLRELEKIKAERAAEKHRLSTLPSSSSATLLTEQEQIARGNPLLNLQAAFSSSSSTPPTSNSTNGGAKEVKEFGVKKRWDHDVIFKNQAAAAGNVNGNAGGKGGFVNDLTRSEFHRKFINRYIK</sequence>
<dbReference type="AlphaFoldDB" id="A0A127Z899"/>
<name>A0A127Z899_9BASI</name>
<feature type="compositionally biased region" description="Low complexity" evidence="5">
    <location>
        <begin position="42"/>
        <end position="57"/>
    </location>
</feature>
<feature type="region of interest" description="Disordered" evidence="5">
    <location>
        <begin position="1"/>
        <end position="185"/>
    </location>
</feature>
<keyword evidence="3" id="KW-0507">mRNA processing</keyword>
<dbReference type="GO" id="GO:0003723">
    <property type="term" value="F:RNA binding"/>
    <property type="evidence" value="ECO:0007669"/>
    <property type="project" value="TreeGrafter"/>
</dbReference>
<evidence type="ECO:0000313" key="6">
    <source>
        <dbReference type="EMBL" id="CDU22359.1"/>
    </source>
</evidence>
<dbReference type="EMBL" id="LK056655">
    <property type="protein sequence ID" value="CDU22359.1"/>
    <property type="molecule type" value="Genomic_DNA"/>
</dbReference>
<feature type="compositionally biased region" description="Basic and acidic residues" evidence="5">
    <location>
        <begin position="65"/>
        <end position="84"/>
    </location>
</feature>
<feature type="compositionally biased region" description="Polar residues" evidence="5">
    <location>
        <begin position="21"/>
        <end position="32"/>
    </location>
</feature>
<evidence type="ECO:0000256" key="5">
    <source>
        <dbReference type="SAM" id="MobiDB-lite"/>
    </source>
</evidence>
<dbReference type="InterPro" id="IPR006973">
    <property type="entry name" value="Cwf_Cwc_15"/>
</dbReference>
<dbReference type="GO" id="GO:0071013">
    <property type="term" value="C:catalytic step 2 spliceosome"/>
    <property type="evidence" value="ECO:0007669"/>
    <property type="project" value="TreeGrafter"/>
</dbReference>
<accession>A0A127Z899</accession>
<dbReference type="GO" id="GO:0045292">
    <property type="term" value="P:mRNA cis splicing, via spliceosome"/>
    <property type="evidence" value="ECO:0007669"/>
    <property type="project" value="TreeGrafter"/>
</dbReference>
<organism evidence="6">
    <name type="scientific">Sporisorium scitamineum</name>
    <dbReference type="NCBI Taxonomy" id="49012"/>
    <lineage>
        <taxon>Eukaryota</taxon>
        <taxon>Fungi</taxon>
        <taxon>Dikarya</taxon>
        <taxon>Basidiomycota</taxon>
        <taxon>Ustilaginomycotina</taxon>
        <taxon>Ustilaginomycetes</taxon>
        <taxon>Ustilaginales</taxon>
        <taxon>Ustilaginaceae</taxon>
        <taxon>Sporisorium</taxon>
    </lineage>
</organism>
<evidence type="ECO:0000256" key="2">
    <source>
        <dbReference type="ARBA" id="ARBA00006644"/>
    </source>
</evidence>
<feature type="compositionally biased region" description="Basic and acidic residues" evidence="5">
    <location>
        <begin position="146"/>
        <end position="155"/>
    </location>
</feature>
<dbReference type="PANTHER" id="PTHR12718">
    <property type="entry name" value="CELL CYCLE CONTROL PROTEIN CWF15"/>
    <property type="match status" value="1"/>
</dbReference>
<keyword evidence="4" id="KW-0508">mRNA splicing</keyword>
<protein>
    <submittedName>
        <fullName evidence="6">Related to cell cycle control protein cwf15</fullName>
    </submittedName>
</protein>
<gene>
    <name evidence="6" type="ORF">SPSC_00989</name>
</gene>
<feature type="region of interest" description="Disordered" evidence="5">
    <location>
        <begin position="236"/>
        <end position="255"/>
    </location>
</feature>
<proteinExistence type="inferred from homology"/>
<feature type="compositionally biased region" description="Basic and acidic residues" evidence="5">
    <location>
        <begin position="110"/>
        <end position="129"/>
    </location>
</feature>
<dbReference type="PANTHER" id="PTHR12718:SF2">
    <property type="entry name" value="SPLICEOSOME-ASSOCIATED PROTEIN CWC15 HOMOLOG"/>
    <property type="match status" value="1"/>
</dbReference>
<feature type="compositionally biased region" description="Low complexity" evidence="5">
    <location>
        <begin position="238"/>
        <end position="251"/>
    </location>
</feature>
<feature type="compositionally biased region" description="Acidic residues" evidence="5">
    <location>
        <begin position="171"/>
        <end position="185"/>
    </location>
</feature>
<dbReference type="OrthoDB" id="30179at2759"/>
<evidence type="ECO:0000256" key="1">
    <source>
        <dbReference type="ARBA" id="ARBA00003777"/>
    </source>
</evidence>